<sequence length="139" mass="15623">MPTVDANDLEDAVLIVSESGTSDQAWVSLDTGQVLIRSEMVDEELAPLPDDIDTSPRYVPVPHMRTLDLGLELVFDFADAAMPDDADGVRQMFKRSEAYRHFSELVEERGLTDRWHDFREAQTRAVLAGWCEENGLQLG</sequence>
<reference evidence="2" key="1">
    <citation type="journal article" date="2019" name="Int. J. Syst. Evol. Microbiol.">
        <title>The Global Catalogue of Microorganisms (GCM) 10K type strain sequencing project: providing services to taxonomists for standard genome sequencing and annotation.</title>
        <authorList>
            <consortium name="The Broad Institute Genomics Platform"/>
            <consortium name="The Broad Institute Genome Sequencing Center for Infectious Disease"/>
            <person name="Wu L."/>
            <person name="Ma J."/>
        </authorList>
    </citation>
    <scope>NUCLEOTIDE SEQUENCE [LARGE SCALE GENOMIC DNA]</scope>
    <source>
        <strain evidence="2">CCUG 43111</strain>
    </source>
</reference>
<accession>A0ABW0MSX5</accession>
<dbReference type="RefSeq" id="WP_379758370.1">
    <property type="nucleotide sequence ID" value="NZ_JBHSMR010000013.1"/>
</dbReference>
<protein>
    <submittedName>
        <fullName evidence="1">Uncharacterized protein</fullName>
    </submittedName>
</protein>
<evidence type="ECO:0000313" key="1">
    <source>
        <dbReference type="EMBL" id="MFC5479948.1"/>
    </source>
</evidence>
<dbReference type="EMBL" id="JBHSMR010000013">
    <property type="protein sequence ID" value="MFC5479948.1"/>
    <property type="molecule type" value="Genomic_DNA"/>
</dbReference>
<keyword evidence="2" id="KW-1185">Reference proteome</keyword>
<evidence type="ECO:0000313" key="2">
    <source>
        <dbReference type="Proteomes" id="UP001596101"/>
    </source>
</evidence>
<name>A0ABW0MSX5_9BURK</name>
<proteinExistence type="predicted"/>
<gene>
    <name evidence="1" type="ORF">ACFPQ5_17255</name>
</gene>
<dbReference type="Proteomes" id="UP001596101">
    <property type="component" value="Unassembled WGS sequence"/>
</dbReference>
<organism evidence="1 2">
    <name type="scientific">Massilia suwonensis</name>
    <dbReference type="NCBI Taxonomy" id="648895"/>
    <lineage>
        <taxon>Bacteria</taxon>
        <taxon>Pseudomonadati</taxon>
        <taxon>Pseudomonadota</taxon>
        <taxon>Betaproteobacteria</taxon>
        <taxon>Burkholderiales</taxon>
        <taxon>Oxalobacteraceae</taxon>
        <taxon>Telluria group</taxon>
        <taxon>Massilia</taxon>
    </lineage>
</organism>
<comment type="caution">
    <text evidence="1">The sequence shown here is derived from an EMBL/GenBank/DDBJ whole genome shotgun (WGS) entry which is preliminary data.</text>
</comment>